<dbReference type="PANTHER" id="PTHR41248:SF1">
    <property type="entry name" value="NORD PROTEIN"/>
    <property type="match status" value="1"/>
</dbReference>
<evidence type="ECO:0000313" key="3">
    <source>
        <dbReference type="EMBL" id="MFA9460824.1"/>
    </source>
</evidence>
<dbReference type="Gene3D" id="3.40.50.410">
    <property type="entry name" value="von Willebrand factor, type A domain"/>
    <property type="match status" value="1"/>
</dbReference>
<accession>A0ABV4TW70</accession>
<protein>
    <submittedName>
        <fullName evidence="3">Nitric oxide reductase activation protein NorD</fullName>
    </submittedName>
</protein>
<feature type="region of interest" description="Disordered" evidence="1">
    <location>
        <begin position="197"/>
        <end position="244"/>
    </location>
</feature>
<dbReference type="InterPro" id="IPR036465">
    <property type="entry name" value="vWFA_dom_sf"/>
</dbReference>
<comment type="caution">
    <text evidence="3">The sequence shown here is derived from an EMBL/GenBank/DDBJ whole genome shotgun (WGS) entry which is preliminary data.</text>
</comment>
<gene>
    <name evidence="3" type="ORF">ACERLL_08300</name>
</gene>
<dbReference type="SMART" id="SM00327">
    <property type="entry name" value="VWA"/>
    <property type="match status" value="1"/>
</dbReference>
<dbReference type="InterPro" id="IPR051928">
    <property type="entry name" value="NorD/CobT"/>
</dbReference>
<dbReference type="CDD" id="cd01454">
    <property type="entry name" value="vWA_norD_type"/>
    <property type="match status" value="1"/>
</dbReference>
<dbReference type="InterPro" id="IPR002035">
    <property type="entry name" value="VWF_A"/>
</dbReference>
<dbReference type="Proteomes" id="UP001575181">
    <property type="component" value="Unassembled WGS sequence"/>
</dbReference>
<evidence type="ECO:0000313" key="4">
    <source>
        <dbReference type="Proteomes" id="UP001575181"/>
    </source>
</evidence>
<organism evidence="3 4">
    <name type="scientific">Thiohalorhabdus methylotrophus</name>
    <dbReference type="NCBI Taxonomy" id="3242694"/>
    <lineage>
        <taxon>Bacteria</taxon>
        <taxon>Pseudomonadati</taxon>
        <taxon>Pseudomonadota</taxon>
        <taxon>Gammaproteobacteria</taxon>
        <taxon>Thiohalorhabdales</taxon>
        <taxon>Thiohalorhabdaceae</taxon>
        <taxon>Thiohalorhabdus</taxon>
    </lineage>
</organism>
<proteinExistence type="predicted"/>
<keyword evidence="4" id="KW-1185">Reference proteome</keyword>
<sequence length="617" mass="68868">MDPEEHVGKAWDRLIRRAARNDHPEAAVALDEMRPRLGPLFRALGGDDGLRIEPAPALPHGARRTLLQSIAGSHRRAELAWTDTQALYLPGRLALFPETALNRDLYLWLAALAALGDALPAGSSWLARGPELAHRALRRLPGMRPRYERLVSAYLPLRPDPGKLPAGEAAAEQTVRAALTDPGTAVSIPAAKRPPAPVALWLHPSPPEEQAPVAASDAGEGAEPSSEGETRDLEDRRRRRGERVAMPERDKGLLLFRNAESIWSWSEFVNVDRPTEEDEDLEAAADAADDLDLLSLSRDNKRTASRLRFDLDLPSEANDDTPLGGGILLPEWDYRRDALRPDFCRLQPMVAEDAPPAELPEGLRSTARRLRGQFRQLTPTRTWLAGQPEGTEVDLDAYQHFVAERAAGAATEDPALYRDLRPGDRDIASLLLADLSLSTDTWVNSRARVIDVIRDSLYLFSEALTATGDRFAIYGFSSRKREHVRYHVLKEFGERYGGRVRGRLAALKPGFYTRMGAAIRQSIRLLAGQPASHRLLLLLTDGKPNDMDRYEGRYGVEDTRMAVREARRMGLQPFCVTIDRDAEDYLPHLFGSRGYVVIRTPEELPRRLPHLYAQLTR</sequence>
<dbReference type="SUPFAM" id="SSF53300">
    <property type="entry name" value="vWA-like"/>
    <property type="match status" value="1"/>
</dbReference>
<feature type="domain" description="VWFA" evidence="2">
    <location>
        <begin position="426"/>
        <end position="615"/>
    </location>
</feature>
<feature type="compositionally biased region" description="Basic and acidic residues" evidence="1">
    <location>
        <begin position="228"/>
        <end position="244"/>
    </location>
</feature>
<evidence type="ECO:0000256" key="1">
    <source>
        <dbReference type="SAM" id="MobiDB-lite"/>
    </source>
</evidence>
<dbReference type="RefSeq" id="WP_373655610.1">
    <property type="nucleotide sequence ID" value="NZ_JBGUAW010000005.1"/>
</dbReference>
<name>A0ABV4TW70_9GAMM</name>
<feature type="compositionally biased region" description="Low complexity" evidence="1">
    <location>
        <begin position="214"/>
        <end position="227"/>
    </location>
</feature>
<dbReference type="PANTHER" id="PTHR41248">
    <property type="entry name" value="NORD PROTEIN"/>
    <property type="match status" value="1"/>
</dbReference>
<dbReference type="EMBL" id="JBGUAW010000005">
    <property type="protein sequence ID" value="MFA9460824.1"/>
    <property type="molecule type" value="Genomic_DNA"/>
</dbReference>
<dbReference type="PROSITE" id="PS50234">
    <property type="entry name" value="VWFA"/>
    <property type="match status" value="1"/>
</dbReference>
<evidence type="ECO:0000259" key="2">
    <source>
        <dbReference type="PROSITE" id="PS50234"/>
    </source>
</evidence>
<reference evidence="3 4" key="1">
    <citation type="submission" date="2024-08" db="EMBL/GenBank/DDBJ databases">
        <title>Whole-genome sequencing of halo(alkali)philic microorganisms from hypersaline lakes.</title>
        <authorList>
            <person name="Sorokin D.Y."/>
            <person name="Merkel A.Y."/>
            <person name="Messina E."/>
            <person name="Yakimov M."/>
        </authorList>
    </citation>
    <scope>NUCLEOTIDE SEQUENCE [LARGE SCALE GENOMIC DNA]</scope>
    <source>
        <strain evidence="3 4">Cl-TMA</strain>
    </source>
</reference>